<organism evidence="3 4">
    <name type="scientific">Bosea thiooxidans</name>
    <dbReference type="NCBI Taxonomy" id="53254"/>
    <lineage>
        <taxon>Bacteria</taxon>
        <taxon>Pseudomonadati</taxon>
        <taxon>Pseudomonadota</taxon>
        <taxon>Alphaproteobacteria</taxon>
        <taxon>Hyphomicrobiales</taxon>
        <taxon>Boseaceae</taxon>
        <taxon>Bosea</taxon>
    </lineage>
</organism>
<dbReference type="Proteomes" id="UP000190130">
    <property type="component" value="Unassembled WGS sequence"/>
</dbReference>
<name>A0A1T5FAC3_9HYPH</name>
<accession>A0A1T5FAC3</accession>
<proteinExistence type="predicted"/>
<feature type="domain" description="DUF218" evidence="2">
    <location>
        <begin position="94"/>
        <end position="258"/>
    </location>
</feature>
<dbReference type="GO" id="GO:0005886">
    <property type="term" value="C:plasma membrane"/>
    <property type="evidence" value="ECO:0007669"/>
    <property type="project" value="TreeGrafter"/>
</dbReference>
<feature type="transmembrane region" description="Helical" evidence="1">
    <location>
        <begin position="21"/>
        <end position="44"/>
    </location>
</feature>
<dbReference type="RefSeq" id="WP_244555600.1">
    <property type="nucleotide sequence ID" value="NZ_FUYX01000008.1"/>
</dbReference>
<evidence type="ECO:0000256" key="1">
    <source>
        <dbReference type="SAM" id="Phobius"/>
    </source>
</evidence>
<dbReference type="EMBL" id="FUYX01000008">
    <property type="protein sequence ID" value="SKB93082.1"/>
    <property type="molecule type" value="Genomic_DNA"/>
</dbReference>
<keyword evidence="1" id="KW-1133">Transmembrane helix</keyword>
<keyword evidence="1" id="KW-0812">Transmembrane</keyword>
<dbReference type="CDD" id="cd06259">
    <property type="entry name" value="YdcF-like"/>
    <property type="match status" value="1"/>
</dbReference>
<keyword evidence="1" id="KW-0472">Membrane</keyword>
<dbReference type="AlphaFoldDB" id="A0A1T5FAC3"/>
<gene>
    <name evidence="3" type="ORF">SAMN05660750_03054</name>
</gene>
<protein>
    <submittedName>
        <fullName evidence="3">Uncharacterized SAM-binding protein YcdF, DUF218 family</fullName>
    </submittedName>
</protein>
<dbReference type="InterPro" id="IPR051599">
    <property type="entry name" value="Cell_Envelope_Assoc"/>
</dbReference>
<dbReference type="PANTHER" id="PTHR30336">
    <property type="entry name" value="INNER MEMBRANE PROTEIN, PROBABLE PERMEASE"/>
    <property type="match status" value="1"/>
</dbReference>
<reference evidence="3 4" key="1">
    <citation type="submission" date="2017-02" db="EMBL/GenBank/DDBJ databases">
        <authorList>
            <person name="Peterson S.W."/>
        </authorList>
    </citation>
    <scope>NUCLEOTIDE SEQUENCE [LARGE SCALE GENOMIC DNA]</scope>
    <source>
        <strain evidence="3 4">DSM 9653</strain>
    </source>
</reference>
<sequence length="275" mass="30156">MAAAGLPACREPLMFFILSKIVWFVFSPVNFVILVAGLSVLLAFTRFARPARWIALFSLAALGLMAFSPLPRAVIRPLEDRFPQQDARKGPVTGIVVLGGAVGIARGDIVLNSSAVRMTKAVELARLHPEAKIVFTGGAANLITEAKETEADGAKLLFEALGLDPARLILEDQSRNTRENAVFSRRLVDPKPGERWLLVTSAWHMPRSIGVFRMAGFDVEAFPVDYWSSGEVDDFIRPYSRAPRALEVADNGFKEWVGLLAYRLAGYTDALFPAP</sequence>
<dbReference type="Pfam" id="PF02698">
    <property type="entry name" value="DUF218"/>
    <property type="match status" value="1"/>
</dbReference>
<dbReference type="GO" id="GO:0043164">
    <property type="term" value="P:Gram-negative-bacterium-type cell wall biogenesis"/>
    <property type="evidence" value="ECO:0007669"/>
    <property type="project" value="TreeGrafter"/>
</dbReference>
<dbReference type="InterPro" id="IPR003848">
    <property type="entry name" value="DUF218"/>
</dbReference>
<dbReference type="InterPro" id="IPR014729">
    <property type="entry name" value="Rossmann-like_a/b/a_fold"/>
</dbReference>
<dbReference type="PANTHER" id="PTHR30336:SF4">
    <property type="entry name" value="ENVELOPE BIOGENESIS FACTOR ELYC"/>
    <property type="match status" value="1"/>
</dbReference>
<dbReference type="GO" id="GO:0000270">
    <property type="term" value="P:peptidoglycan metabolic process"/>
    <property type="evidence" value="ECO:0007669"/>
    <property type="project" value="TreeGrafter"/>
</dbReference>
<feature type="transmembrane region" description="Helical" evidence="1">
    <location>
        <begin position="51"/>
        <end position="70"/>
    </location>
</feature>
<evidence type="ECO:0000313" key="3">
    <source>
        <dbReference type="EMBL" id="SKB93082.1"/>
    </source>
</evidence>
<evidence type="ECO:0000313" key="4">
    <source>
        <dbReference type="Proteomes" id="UP000190130"/>
    </source>
</evidence>
<dbReference type="Gene3D" id="3.40.50.620">
    <property type="entry name" value="HUPs"/>
    <property type="match status" value="1"/>
</dbReference>
<evidence type="ECO:0000259" key="2">
    <source>
        <dbReference type="Pfam" id="PF02698"/>
    </source>
</evidence>